<organism evidence="1">
    <name type="scientific">viral metagenome</name>
    <dbReference type="NCBI Taxonomy" id="1070528"/>
    <lineage>
        <taxon>unclassified sequences</taxon>
        <taxon>metagenomes</taxon>
        <taxon>organismal metagenomes</taxon>
    </lineage>
</organism>
<dbReference type="AlphaFoldDB" id="A0A6C0J300"/>
<reference evidence="1" key="1">
    <citation type="journal article" date="2020" name="Nature">
        <title>Giant virus diversity and host interactions through global metagenomics.</title>
        <authorList>
            <person name="Schulz F."/>
            <person name="Roux S."/>
            <person name="Paez-Espino D."/>
            <person name="Jungbluth S."/>
            <person name="Walsh D.A."/>
            <person name="Denef V.J."/>
            <person name="McMahon K.D."/>
            <person name="Konstantinidis K.T."/>
            <person name="Eloe-Fadrosh E.A."/>
            <person name="Kyrpides N.C."/>
            <person name="Woyke T."/>
        </authorList>
    </citation>
    <scope>NUCLEOTIDE SEQUENCE</scope>
    <source>
        <strain evidence="1">GVMAG-M-3300025626-8</strain>
    </source>
</reference>
<proteinExistence type="predicted"/>
<name>A0A6C0J300_9ZZZZ</name>
<dbReference type="EMBL" id="MN740286">
    <property type="protein sequence ID" value="QHT98033.1"/>
    <property type="molecule type" value="Genomic_DNA"/>
</dbReference>
<accession>A0A6C0J300</accession>
<evidence type="ECO:0000313" key="1">
    <source>
        <dbReference type="EMBL" id="QHT98033.1"/>
    </source>
</evidence>
<protein>
    <submittedName>
        <fullName evidence="1">Uncharacterized protein</fullName>
    </submittedName>
</protein>
<sequence length="257" mass="27242">MSTLSFSGRGILNGQSEGGYPIKVGTQKKIVHTTIEGSQQLDTIYIYGYVSRREKGSVAGVQVEVSVLDKNNTEYVLTLITLPGLPCTSPTIVVNGQVKNNGSRLRIRAIDGEIGIFGWYNRSTINVPPSVKTLIGQMTLGYQIVSFASDDETRIIDTTTPITFLTTSHTTQGRSCRATLGAAAVGTIKILVMSSKHPGATGNTQGNCTIIPSASRFPSGEEGAATGTLTFQDVGDSAIMVWSGTFWMLVGTGAVVD</sequence>